<keyword evidence="6 21" id="KW-0808">Transferase</keyword>
<dbReference type="InterPro" id="IPR042240">
    <property type="entry name" value="CHASE_sf"/>
</dbReference>
<keyword evidence="8" id="KW-0547">Nucleotide-binding</keyword>
<evidence type="ECO:0000256" key="7">
    <source>
        <dbReference type="ARBA" id="ARBA00022692"/>
    </source>
</evidence>
<evidence type="ECO:0000256" key="14">
    <source>
        <dbReference type="ARBA" id="ARBA00064003"/>
    </source>
</evidence>
<dbReference type="InterPro" id="IPR001789">
    <property type="entry name" value="Sig_transdc_resp-reg_receiver"/>
</dbReference>
<keyword evidence="5 16" id="KW-0597">Phosphoprotein</keyword>
<dbReference type="CDD" id="cd16922">
    <property type="entry name" value="HATPase_EvgS-ArcB-TorS-like"/>
    <property type="match status" value="1"/>
</dbReference>
<keyword evidence="9 21" id="KW-0418">Kinase</keyword>
<dbReference type="EMBL" id="LO017727">
    <property type="protein sequence ID" value="CRH05189.1"/>
    <property type="molecule type" value="Genomic_DNA"/>
</dbReference>
<dbReference type="Pfam" id="PF00072">
    <property type="entry name" value="Response_reg"/>
    <property type="match status" value="1"/>
</dbReference>
<organism evidence="21">
    <name type="scientific">Magnetococcus massalia (strain MO-1)</name>
    <dbReference type="NCBI Taxonomy" id="451514"/>
    <lineage>
        <taxon>Bacteria</taxon>
        <taxon>Pseudomonadati</taxon>
        <taxon>Pseudomonadota</taxon>
        <taxon>Magnetococcia</taxon>
        <taxon>Magnetococcales</taxon>
        <taxon>Magnetococcaceae</taxon>
        <taxon>Magnetococcus</taxon>
    </lineage>
</organism>
<dbReference type="SMART" id="SM00388">
    <property type="entry name" value="HisKA"/>
    <property type="match status" value="1"/>
</dbReference>
<reference evidence="21" key="1">
    <citation type="submission" date="2015-04" db="EMBL/GenBank/DDBJ databases">
        <authorList>
            <person name="Syromyatnikov M.Y."/>
            <person name="Popov V.N."/>
        </authorList>
    </citation>
    <scope>NUCLEOTIDE SEQUENCE</scope>
    <source>
        <strain evidence="21">MO-1</strain>
    </source>
</reference>
<feature type="transmembrane region" description="Helical" evidence="17">
    <location>
        <begin position="71"/>
        <end position="90"/>
    </location>
</feature>
<dbReference type="GO" id="GO:0000155">
    <property type="term" value="F:phosphorelay sensor kinase activity"/>
    <property type="evidence" value="ECO:0007669"/>
    <property type="project" value="InterPro"/>
</dbReference>
<comment type="subcellular location">
    <subcellularLocation>
        <location evidence="2">Cell membrane</location>
        <topology evidence="2">Multi-pass membrane protein</topology>
    </subcellularLocation>
</comment>
<evidence type="ECO:0000256" key="16">
    <source>
        <dbReference type="PROSITE-ProRule" id="PRU00169"/>
    </source>
</evidence>
<proteinExistence type="predicted"/>
<dbReference type="SMART" id="SM01079">
    <property type="entry name" value="CHASE"/>
    <property type="match status" value="1"/>
</dbReference>
<gene>
    <name evidence="21" type="ORF">MAGMO_0991</name>
</gene>
<evidence type="ECO:0000256" key="10">
    <source>
        <dbReference type="ARBA" id="ARBA00022840"/>
    </source>
</evidence>
<keyword evidence="4" id="KW-1003">Cell membrane</keyword>
<dbReference type="AlphaFoldDB" id="A0A1S7LGK2"/>
<dbReference type="SUPFAM" id="SSF55874">
    <property type="entry name" value="ATPase domain of HSP90 chaperone/DNA topoisomerase II/histidine kinase"/>
    <property type="match status" value="1"/>
</dbReference>
<keyword evidence="10" id="KW-0067">ATP-binding</keyword>
<dbReference type="PROSITE" id="PS50839">
    <property type="entry name" value="CHASE"/>
    <property type="match status" value="1"/>
</dbReference>
<feature type="transmembrane region" description="Helical" evidence="17">
    <location>
        <begin position="102"/>
        <end position="122"/>
    </location>
</feature>
<evidence type="ECO:0000256" key="15">
    <source>
        <dbReference type="ARBA" id="ARBA00068150"/>
    </source>
</evidence>
<dbReference type="Pfam" id="PF02518">
    <property type="entry name" value="HATPase_c"/>
    <property type="match status" value="1"/>
</dbReference>
<dbReference type="GO" id="GO:0005886">
    <property type="term" value="C:plasma membrane"/>
    <property type="evidence" value="ECO:0007669"/>
    <property type="project" value="UniProtKB-SubCell"/>
</dbReference>
<dbReference type="InterPro" id="IPR006189">
    <property type="entry name" value="CHASE_dom"/>
</dbReference>
<dbReference type="GO" id="GO:0005524">
    <property type="term" value="F:ATP binding"/>
    <property type="evidence" value="ECO:0007669"/>
    <property type="project" value="UniProtKB-KW"/>
</dbReference>
<dbReference type="CDD" id="cd17546">
    <property type="entry name" value="REC_hyHK_CKI1_RcsC-like"/>
    <property type="match status" value="1"/>
</dbReference>
<dbReference type="EC" id="2.7.13.3" evidence="3"/>
<evidence type="ECO:0000259" key="18">
    <source>
        <dbReference type="PROSITE" id="PS50109"/>
    </source>
</evidence>
<comment type="subunit">
    <text evidence="14">At low DSF concentrations, interacts with RpfF.</text>
</comment>
<dbReference type="InterPro" id="IPR003594">
    <property type="entry name" value="HATPase_dom"/>
</dbReference>
<evidence type="ECO:0000256" key="9">
    <source>
        <dbReference type="ARBA" id="ARBA00022777"/>
    </source>
</evidence>
<feature type="domain" description="CHASE" evidence="20">
    <location>
        <begin position="165"/>
        <end position="394"/>
    </location>
</feature>
<dbReference type="SUPFAM" id="SSF52172">
    <property type="entry name" value="CheY-like"/>
    <property type="match status" value="1"/>
</dbReference>
<dbReference type="SMART" id="SM00448">
    <property type="entry name" value="REC"/>
    <property type="match status" value="1"/>
</dbReference>
<keyword evidence="11 17" id="KW-1133">Transmembrane helix</keyword>
<evidence type="ECO:0000313" key="21">
    <source>
        <dbReference type="EMBL" id="CRH05189.1"/>
    </source>
</evidence>
<sequence>MGATLQALGVAYLLYRWGRFPNSLSRWGDLARFFTLAGPLGCLINATIGTSSLVAGGAIQTAAWPTAWGTWWVGDTFGVLIFTPLILVWGLRPKQQWRDRRLPVTLLLLITFGLAAVVFNLAQRFDTQGIQSRFEEQANILAGKLTDNLDQYTEVLAHLSAFFHASTDVTQKEYQRFVTPAMDRHTSLLALSWNPAFTHTERTAIEQKLKQLYGEQSHLKQWNPQGELIPATKTHTYVAVFYISKPNKNQKALGFNVYSDPTRKEALDRARRQGAAAATARIQLVQQNRSQNGVLIFLPHFSLEQEERPSQLEGYHTAVISIGKMMNTVIANQLPEGVLLRLYDRTEPAEKQLLYATSQHGLQATDGAPLKKLTGQELHSFYDVPIAGRQWQLEVIGLPHYLDAQSAKTGWLIFVSGLMVTALVGTLALMVTGRNMELEQTVHKRTTQLELANRAKSDFLATMSHEIRTPMNAILGMTELLDESPLNDKQKWYVSTLNRSGESLLVLINDILDLSKIESGHLTLEKSNFSLHQTLRDAIELFQYSAKQKELLLEHHIEAEVPEWIEGDHNRLRQILLNLISNAIKFTEKGSVRVELSVIENRQLLFRVSDSGIGIDEEKQREIFKPFTQADPFTTRRHGGSGLGLTISNRLVDLMEGEITLESRLGQGSCFSVLLPFKKGRTNSPQALHKQPQKSADNPSILRILLVDDAEDNRLLIQAFLSSSKHQLVMAENGQEAFELYQKRHFDLVLMDIQMPLMDGYAATRAIRAWEVENQRTPTPIIALTAHALAEERAQVLESGCNLHLPKPIRKQRLLEVMAQFSPKNSIH</sequence>
<keyword evidence="13 17" id="KW-0472">Membrane</keyword>
<keyword evidence="7 17" id="KW-0812">Transmembrane</keyword>
<dbReference type="CDD" id="cd00082">
    <property type="entry name" value="HisKA"/>
    <property type="match status" value="1"/>
</dbReference>
<feature type="domain" description="Response regulatory" evidence="19">
    <location>
        <begin position="703"/>
        <end position="822"/>
    </location>
</feature>
<feature type="transmembrane region" description="Helical" evidence="17">
    <location>
        <begin position="33"/>
        <end position="59"/>
    </location>
</feature>
<evidence type="ECO:0000256" key="3">
    <source>
        <dbReference type="ARBA" id="ARBA00012438"/>
    </source>
</evidence>
<keyword evidence="12" id="KW-0902">Two-component regulatory system</keyword>
<dbReference type="InterPro" id="IPR007895">
    <property type="entry name" value="MASE1"/>
</dbReference>
<dbReference type="InterPro" id="IPR036097">
    <property type="entry name" value="HisK_dim/P_sf"/>
</dbReference>
<dbReference type="PANTHER" id="PTHR45339">
    <property type="entry name" value="HYBRID SIGNAL TRANSDUCTION HISTIDINE KINASE J"/>
    <property type="match status" value="1"/>
</dbReference>
<name>A0A1S7LGK2_MAGMO</name>
<dbReference type="Gene3D" id="3.40.50.2300">
    <property type="match status" value="1"/>
</dbReference>
<dbReference type="InterPro" id="IPR004358">
    <property type="entry name" value="Sig_transdc_His_kin-like_C"/>
</dbReference>
<accession>A0A1S7LGK2</accession>
<dbReference type="Pfam" id="PF05231">
    <property type="entry name" value="MASE1"/>
    <property type="match status" value="1"/>
</dbReference>
<protein>
    <recommendedName>
        <fullName evidence="15">Sensory/regulatory protein RpfC</fullName>
        <ecNumber evidence="3">2.7.13.3</ecNumber>
    </recommendedName>
</protein>
<evidence type="ECO:0000259" key="19">
    <source>
        <dbReference type="PROSITE" id="PS50110"/>
    </source>
</evidence>
<comment type="catalytic activity">
    <reaction evidence="1">
        <text>ATP + protein L-histidine = ADP + protein N-phospho-L-histidine.</text>
        <dbReference type="EC" id="2.7.13.3"/>
    </reaction>
</comment>
<evidence type="ECO:0000256" key="8">
    <source>
        <dbReference type="ARBA" id="ARBA00022741"/>
    </source>
</evidence>
<dbReference type="FunFam" id="3.30.565.10:FF:000010">
    <property type="entry name" value="Sensor histidine kinase RcsC"/>
    <property type="match status" value="1"/>
</dbReference>
<evidence type="ECO:0000256" key="1">
    <source>
        <dbReference type="ARBA" id="ARBA00000085"/>
    </source>
</evidence>
<dbReference type="Pfam" id="PF00512">
    <property type="entry name" value="HisKA"/>
    <property type="match status" value="1"/>
</dbReference>
<dbReference type="Gene3D" id="1.10.287.130">
    <property type="match status" value="1"/>
</dbReference>
<dbReference type="InterPro" id="IPR036890">
    <property type="entry name" value="HATPase_C_sf"/>
</dbReference>
<dbReference type="InterPro" id="IPR011006">
    <property type="entry name" value="CheY-like_superfamily"/>
</dbReference>
<evidence type="ECO:0000256" key="6">
    <source>
        <dbReference type="ARBA" id="ARBA00022679"/>
    </source>
</evidence>
<dbReference type="PROSITE" id="PS50110">
    <property type="entry name" value="RESPONSE_REGULATORY"/>
    <property type="match status" value="1"/>
</dbReference>
<evidence type="ECO:0000256" key="4">
    <source>
        <dbReference type="ARBA" id="ARBA00022475"/>
    </source>
</evidence>
<feature type="modified residue" description="4-aspartylphosphate" evidence="16">
    <location>
        <position position="752"/>
    </location>
</feature>
<dbReference type="Gene3D" id="3.30.565.10">
    <property type="entry name" value="Histidine kinase-like ATPase, C-terminal domain"/>
    <property type="match status" value="1"/>
</dbReference>
<dbReference type="PANTHER" id="PTHR45339:SF1">
    <property type="entry name" value="HYBRID SIGNAL TRANSDUCTION HISTIDINE KINASE J"/>
    <property type="match status" value="1"/>
</dbReference>
<dbReference type="InterPro" id="IPR005467">
    <property type="entry name" value="His_kinase_dom"/>
</dbReference>
<feature type="transmembrane region" description="Helical" evidence="17">
    <location>
        <begin position="411"/>
        <end position="431"/>
    </location>
</feature>
<evidence type="ECO:0000259" key="20">
    <source>
        <dbReference type="PROSITE" id="PS50839"/>
    </source>
</evidence>
<dbReference type="Pfam" id="PF03924">
    <property type="entry name" value="CHASE"/>
    <property type="match status" value="1"/>
</dbReference>
<feature type="domain" description="Histidine kinase" evidence="18">
    <location>
        <begin position="462"/>
        <end position="679"/>
    </location>
</feature>
<dbReference type="PROSITE" id="PS50109">
    <property type="entry name" value="HIS_KIN"/>
    <property type="match status" value="1"/>
</dbReference>
<dbReference type="FunFam" id="1.10.287.130:FF:000002">
    <property type="entry name" value="Two-component osmosensing histidine kinase"/>
    <property type="match status" value="1"/>
</dbReference>
<evidence type="ECO:0000256" key="2">
    <source>
        <dbReference type="ARBA" id="ARBA00004651"/>
    </source>
</evidence>
<evidence type="ECO:0000256" key="13">
    <source>
        <dbReference type="ARBA" id="ARBA00023136"/>
    </source>
</evidence>
<dbReference type="SMART" id="SM00387">
    <property type="entry name" value="HATPase_c"/>
    <property type="match status" value="1"/>
</dbReference>
<dbReference type="SUPFAM" id="SSF47384">
    <property type="entry name" value="Homodimeric domain of signal transducing histidine kinase"/>
    <property type="match status" value="1"/>
</dbReference>
<dbReference type="Gene3D" id="3.30.450.350">
    <property type="entry name" value="CHASE domain"/>
    <property type="match status" value="1"/>
</dbReference>
<dbReference type="PRINTS" id="PR00344">
    <property type="entry name" value="BCTRLSENSOR"/>
</dbReference>
<evidence type="ECO:0000256" key="17">
    <source>
        <dbReference type="SAM" id="Phobius"/>
    </source>
</evidence>
<dbReference type="InterPro" id="IPR003661">
    <property type="entry name" value="HisK_dim/P_dom"/>
</dbReference>
<evidence type="ECO:0000256" key="5">
    <source>
        <dbReference type="ARBA" id="ARBA00022553"/>
    </source>
</evidence>
<evidence type="ECO:0000256" key="11">
    <source>
        <dbReference type="ARBA" id="ARBA00022989"/>
    </source>
</evidence>
<evidence type="ECO:0000256" key="12">
    <source>
        <dbReference type="ARBA" id="ARBA00023012"/>
    </source>
</evidence>